<sequence>MSHPDDRPYDQQPYGGSTPPAPLDAAQDKQWASFAHLGGILWLLPSLIIWLVFKDRGRLTAQESKEALNWQITWIIGWVLSQMIGLVLGAIPLVGGIGYLLFSLLIPWALYVVNLVLSILGFIRVNGGGTYRYPMNFRFIK</sequence>
<evidence type="ECO:0000256" key="2">
    <source>
        <dbReference type="ARBA" id="ARBA00022692"/>
    </source>
</evidence>
<protein>
    <submittedName>
        <fullName evidence="7">DUF4870 domain-containing protein</fullName>
    </submittedName>
</protein>
<name>A0ABT8KDZ2_9MICO</name>
<feature type="transmembrane region" description="Helical" evidence="6">
    <location>
        <begin position="74"/>
        <end position="102"/>
    </location>
</feature>
<evidence type="ECO:0000256" key="1">
    <source>
        <dbReference type="ARBA" id="ARBA00004141"/>
    </source>
</evidence>
<keyword evidence="2 6" id="KW-0812">Transmembrane</keyword>
<comment type="subcellular location">
    <subcellularLocation>
        <location evidence="1">Membrane</location>
        <topology evidence="1">Multi-pass membrane protein</topology>
    </subcellularLocation>
</comment>
<keyword evidence="8" id="KW-1185">Reference proteome</keyword>
<evidence type="ECO:0000313" key="7">
    <source>
        <dbReference type="EMBL" id="MDN4615232.1"/>
    </source>
</evidence>
<evidence type="ECO:0000256" key="6">
    <source>
        <dbReference type="SAM" id="Phobius"/>
    </source>
</evidence>
<dbReference type="InterPro" id="IPR019109">
    <property type="entry name" value="MamF_MmsF"/>
</dbReference>
<feature type="transmembrane region" description="Helical" evidence="6">
    <location>
        <begin position="108"/>
        <end position="125"/>
    </location>
</feature>
<keyword evidence="4 6" id="KW-0472">Membrane</keyword>
<dbReference type="EMBL" id="JAROCF010000001">
    <property type="protein sequence ID" value="MDN4615232.1"/>
    <property type="molecule type" value="Genomic_DNA"/>
</dbReference>
<comment type="caution">
    <text evidence="7">The sequence shown here is derived from an EMBL/GenBank/DDBJ whole genome shotgun (WGS) entry which is preliminary data.</text>
</comment>
<proteinExistence type="predicted"/>
<dbReference type="RefSeq" id="WP_301208574.1">
    <property type="nucleotide sequence ID" value="NZ_JAROCF010000001.1"/>
</dbReference>
<gene>
    <name evidence="7" type="ORF">P5G50_12315</name>
</gene>
<accession>A0ABT8KDZ2</accession>
<dbReference type="Pfam" id="PF09685">
    <property type="entry name" value="MamF_MmsF"/>
    <property type="match status" value="1"/>
</dbReference>
<reference evidence="7" key="1">
    <citation type="submission" date="2023-06" db="EMBL/GenBank/DDBJ databases">
        <title>MT1 and MT2 Draft Genomes of Novel Species.</title>
        <authorList>
            <person name="Venkateswaran K."/>
        </authorList>
    </citation>
    <scope>NUCLEOTIDE SEQUENCE</scope>
    <source>
        <strain evidence="7">F6_8S_P_1B</strain>
    </source>
</reference>
<evidence type="ECO:0000256" key="4">
    <source>
        <dbReference type="ARBA" id="ARBA00023136"/>
    </source>
</evidence>
<feature type="region of interest" description="Disordered" evidence="5">
    <location>
        <begin position="1"/>
        <end position="24"/>
    </location>
</feature>
<feature type="transmembrane region" description="Helical" evidence="6">
    <location>
        <begin position="31"/>
        <end position="53"/>
    </location>
</feature>
<evidence type="ECO:0000256" key="5">
    <source>
        <dbReference type="SAM" id="MobiDB-lite"/>
    </source>
</evidence>
<dbReference type="Proteomes" id="UP001174208">
    <property type="component" value="Unassembled WGS sequence"/>
</dbReference>
<organism evidence="7 8">
    <name type="scientific">Leifsonia williamsii</name>
    <dbReference type="NCBI Taxonomy" id="3035919"/>
    <lineage>
        <taxon>Bacteria</taxon>
        <taxon>Bacillati</taxon>
        <taxon>Actinomycetota</taxon>
        <taxon>Actinomycetes</taxon>
        <taxon>Micrococcales</taxon>
        <taxon>Microbacteriaceae</taxon>
        <taxon>Leifsonia</taxon>
    </lineage>
</organism>
<evidence type="ECO:0000256" key="3">
    <source>
        <dbReference type="ARBA" id="ARBA00022989"/>
    </source>
</evidence>
<keyword evidence="3 6" id="KW-1133">Transmembrane helix</keyword>
<evidence type="ECO:0000313" key="8">
    <source>
        <dbReference type="Proteomes" id="UP001174208"/>
    </source>
</evidence>